<evidence type="ECO:0000256" key="1">
    <source>
        <dbReference type="ARBA" id="ARBA00010098"/>
    </source>
</evidence>
<dbReference type="GO" id="GO:0001042">
    <property type="term" value="F:RNA polymerase I core binding"/>
    <property type="evidence" value="ECO:0007669"/>
    <property type="project" value="TreeGrafter"/>
</dbReference>
<dbReference type="PANTHER" id="PTHR12790:SF0">
    <property type="entry name" value="RNA POLYMERASE I-SPECIFIC TRANSCRIPTION INITIATION FACTOR RRN3-RELATED"/>
    <property type="match status" value="1"/>
</dbReference>
<dbReference type="PANTHER" id="PTHR12790">
    <property type="entry name" value="TRANSCRIPTION INITIATION FACTOR IA RRN3"/>
    <property type="match status" value="1"/>
</dbReference>
<dbReference type="OrthoDB" id="26970at2759"/>
<evidence type="ECO:0000313" key="4">
    <source>
        <dbReference type="Proteomes" id="UP000002630"/>
    </source>
</evidence>
<comment type="similarity">
    <text evidence="1">Belongs to the RRN3 family.</text>
</comment>
<feature type="compositionally biased region" description="Basic residues" evidence="2">
    <location>
        <begin position="99"/>
        <end position="108"/>
    </location>
</feature>
<dbReference type="GO" id="GO:0001181">
    <property type="term" value="F:RNA polymerase I general transcription initiation factor activity"/>
    <property type="evidence" value="ECO:0007669"/>
    <property type="project" value="InterPro"/>
</dbReference>
<feature type="region of interest" description="Disordered" evidence="2">
    <location>
        <begin position="99"/>
        <end position="144"/>
    </location>
</feature>
<gene>
    <name evidence="3" type="ORF">Esi_0373_0014</name>
</gene>
<protein>
    <submittedName>
        <fullName evidence="3">Uncharacterized protein</fullName>
    </submittedName>
</protein>
<evidence type="ECO:0000256" key="2">
    <source>
        <dbReference type="SAM" id="MobiDB-lite"/>
    </source>
</evidence>
<dbReference type="InParanoid" id="D7FZI0"/>
<sequence length="167" mass="17865">MWHACPYPPSNSSFVFLFQLARQSSVAYLARSLGRASFVDPSVVATAVQSLLDWAGQYLDQHVDEHVDASTAAPVQARGTPSSKGFETPVATRVRVRPRSWHGNHPRRSANGGDGGGMMQAPMSGVSSRSGGGGSGGVGVRSSRKSRLPDHTLCYSVCQAMFYVMCF</sequence>
<dbReference type="InterPro" id="IPR007991">
    <property type="entry name" value="RNA_pol_I_trans_ini_fac_RRN3"/>
</dbReference>
<feature type="compositionally biased region" description="Gly residues" evidence="2">
    <location>
        <begin position="130"/>
        <end position="139"/>
    </location>
</feature>
<dbReference type="Proteomes" id="UP000002630">
    <property type="component" value="Unassembled WGS sequence"/>
</dbReference>
<reference evidence="3 4" key="1">
    <citation type="journal article" date="2010" name="Nature">
        <title>The Ectocarpus genome and the independent evolution of multicellularity in brown algae.</title>
        <authorList>
            <person name="Cock J.M."/>
            <person name="Sterck L."/>
            <person name="Rouze P."/>
            <person name="Scornet D."/>
            <person name="Allen A.E."/>
            <person name="Amoutzias G."/>
            <person name="Anthouard V."/>
            <person name="Artiguenave F."/>
            <person name="Aury J.M."/>
            <person name="Badger J.H."/>
            <person name="Beszteri B."/>
            <person name="Billiau K."/>
            <person name="Bonnet E."/>
            <person name="Bothwell J.H."/>
            <person name="Bowler C."/>
            <person name="Boyen C."/>
            <person name="Brownlee C."/>
            <person name="Carrano C.J."/>
            <person name="Charrier B."/>
            <person name="Cho G.Y."/>
            <person name="Coelho S.M."/>
            <person name="Collen J."/>
            <person name="Corre E."/>
            <person name="Da Silva C."/>
            <person name="Delage L."/>
            <person name="Delaroque N."/>
            <person name="Dittami S.M."/>
            <person name="Doulbeau S."/>
            <person name="Elias M."/>
            <person name="Farnham G."/>
            <person name="Gachon C.M."/>
            <person name="Gschloessl B."/>
            <person name="Heesch S."/>
            <person name="Jabbari K."/>
            <person name="Jubin C."/>
            <person name="Kawai H."/>
            <person name="Kimura K."/>
            <person name="Kloareg B."/>
            <person name="Kupper F.C."/>
            <person name="Lang D."/>
            <person name="Le Bail A."/>
            <person name="Leblanc C."/>
            <person name="Lerouge P."/>
            <person name="Lohr M."/>
            <person name="Lopez P.J."/>
            <person name="Martens C."/>
            <person name="Maumus F."/>
            <person name="Michel G."/>
            <person name="Miranda-Saavedra D."/>
            <person name="Morales J."/>
            <person name="Moreau H."/>
            <person name="Motomura T."/>
            <person name="Nagasato C."/>
            <person name="Napoli C.A."/>
            <person name="Nelson D.R."/>
            <person name="Nyvall-Collen P."/>
            <person name="Peters A.F."/>
            <person name="Pommier C."/>
            <person name="Potin P."/>
            <person name="Poulain J."/>
            <person name="Quesneville H."/>
            <person name="Read B."/>
            <person name="Rensing S.A."/>
            <person name="Ritter A."/>
            <person name="Rousvoal S."/>
            <person name="Samanta M."/>
            <person name="Samson G."/>
            <person name="Schroeder D.C."/>
            <person name="Segurens B."/>
            <person name="Strittmatter M."/>
            <person name="Tonon T."/>
            <person name="Tregear J.W."/>
            <person name="Valentin K."/>
            <person name="von Dassow P."/>
            <person name="Yamagishi T."/>
            <person name="Van de Peer Y."/>
            <person name="Wincker P."/>
        </authorList>
    </citation>
    <scope>NUCLEOTIDE SEQUENCE [LARGE SCALE GENOMIC DNA]</scope>
    <source>
        <strain evidence="4">Ec32 / CCAP1310/4</strain>
    </source>
</reference>
<evidence type="ECO:0000313" key="3">
    <source>
        <dbReference type="EMBL" id="CBJ32787.1"/>
    </source>
</evidence>
<name>D7FZI0_ECTSI</name>
<dbReference type="EMBL" id="FN649760">
    <property type="protein sequence ID" value="CBJ32787.1"/>
    <property type="molecule type" value="Genomic_DNA"/>
</dbReference>
<dbReference type="Pfam" id="PF05327">
    <property type="entry name" value="RRN3"/>
    <property type="match status" value="1"/>
</dbReference>
<organism evidence="3 4">
    <name type="scientific">Ectocarpus siliculosus</name>
    <name type="common">Brown alga</name>
    <name type="synonym">Conferva siliculosa</name>
    <dbReference type="NCBI Taxonomy" id="2880"/>
    <lineage>
        <taxon>Eukaryota</taxon>
        <taxon>Sar</taxon>
        <taxon>Stramenopiles</taxon>
        <taxon>Ochrophyta</taxon>
        <taxon>PX clade</taxon>
        <taxon>Phaeophyceae</taxon>
        <taxon>Ectocarpales</taxon>
        <taxon>Ectocarpaceae</taxon>
        <taxon>Ectocarpus</taxon>
    </lineage>
</organism>
<dbReference type="GO" id="GO:0006361">
    <property type="term" value="P:transcription initiation at RNA polymerase I promoter"/>
    <property type="evidence" value="ECO:0007669"/>
    <property type="project" value="InterPro"/>
</dbReference>
<accession>D7FZI0</accession>
<keyword evidence="4" id="KW-1185">Reference proteome</keyword>
<proteinExistence type="inferred from homology"/>
<dbReference type="GO" id="GO:0005634">
    <property type="term" value="C:nucleus"/>
    <property type="evidence" value="ECO:0007669"/>
    <property type="project" value="TreeGrafter"/>
</dbReference>
<dbReference type="AlphaFoldDB" id="D7FZI0"/>